<dbReference type="EMBL" id="NIRI02000056">
    <property type="protein sequence ID" value="KAG5443318.1"/>
    <property type="molecule type" value="Genomic_DNA"/>
</dbReference>
<protein>
    <submittedName>
        <fullName evidence="1">Uncharacterized protein</fullName>
    </submittedName>
</protein>
<dbReference type="AlphaFoldDB" id="A0A419Q2U0"/>
<proteinExistence type="predicted"/>
<name>A0A419Q2U0_CLOSI</name>
<organism evidence="1 2">
    <name type="scientific">Clonorchis sinensis</name>
    <name type="common">Chinese liver fluke</name>
    <dbReference type="NCBI Taxonomy" id="79923"/>
    <lineage>
        <taxon>Eukaryota</taxon>
        <taxon>Metazoa</taxon>
        <taxon>Spiralia</taxon>
        <taxon>Lophotrochozoa</taxon>
        <taxon>Platyhelminthes</taxon>
        <taxon>Trematoda</taxon>
        <taxon>Digenea</taxon>
        <taxon>Opisthorchiida</taxon>
        <taxon>Opisthorchiata</taxon>
        <taxon>Opisthorchiidae</taxon>
        <taxon>Clonorchis</taxon>
    </lineage>
</organism>
<accession>A0A419Q2U0</accession>
<comment type="caution">
    <text evidence="1">The sequence shown here is derived from an EMBL/GenBank/DDBJ whole genome shotgun (WGS) entry which is preliminary data.</text>
</comment>
<dbReference type="InParanoid" id="A0A419Q2U0"/>
<gene>
    <name evidence="1" type="ORF">CSKR_107290</name>
</gene>
<evidence type="ECO:0000313" key="1">
    <source>
        <dbReference type="EMBL" id="KAG5443318.1"/>
    </source>
</evidence>
<dbReference type="Proteomes" id="UP000286415">
    <property type="component" value="Unassembled WGS sequence"/>
</dbReference>
<reference evidence="1 2" key="1">
    <citation type="journal article" date="2018" name="Biotechnol. Adv.">
        <title>Improved genomic resources and new bioinformatic workflow for the carcinogenic parasite Clonorchis sinensis: Biotechnological implications.</title>
        <authorList>
            <person name="Wang D."/>
            <person name="Korhonen P.K."/>
            <person name="Gasser R.B."/>
            <person name="Young N.D."/>
        </authorList>
    </citation>
    <scope>NUCLEOTIDE SEQUENCE [LARGE SCALE GENOMIC DNA]</scope>
    <source>
        <strain evidence="1">Cs-k2</strain>
    </source>
</reference>
<keyword evidence="2" id="KW-1185">Reference proteome</keyword>
<reference evidence="1 2" key="2">
    <citation type="journal article" date="2021" name="Genomics">
        <title>High-quality reference genome for Clonorchis sinensis.</title>
        <authorList>
            <person name="Young N.D."/>
            <person name="Stroehlein A.J."/>
            <person name="Kinkar L."/>
            <person name="Wang T."/>
            <person name="Sohn W.M."/>
            <person name="Chang B.C.H."/>
            <person name="Kaur P."/>
            <person name="Weisz D."/>
            <person name="Dudchenko O."/>
            <person name="Aiden E.L."/>
            <person name="Korhonen P.K."/>
            <person name="Gasser R.B."/>
        </authorList>
    </citation>
    <scope>NUCLEOTIDE SEQUENCE [LARGE SCALE GENOMIC DNA]</scope>
    <source>
        <strain evidence="1">Cs-k2</strain>
    </source>
</reference>
<sequence>MEPGYKPTRLPGGSSDGGGGDDGVRKMQIRYEKRKPSSEEIQSFANQFGFCERLTWNPAESPVCGVFRQLNVLHQTASCSSCYDIRDIAIHNIKLAETRGLRLPDEPQEGRNRSWAVEEFKSLRSESIKWITPGLITK</sequence>
<evidence type="ECO:0000313" key="2">
    <source>
        <dbReference type="Proteomes" id="UP000286415"/>
    </source>
</evidence>